<dbReference type="PANTHER" id="PTHR33443:SF30">
    <property type="entry name" value="SARCOSINE DEHYDROGENASE-2C PROTEIN"/>
    <property type="match status" value="1"/>
</dbReference>
<dbReference type="AlphaFoldDB" id="A0A1S2YCC4"/>
<dbReference type="KEGG" id="cam:101489967"/>
<organism evidence="2 3">
    <name type="scientific">Cicer arietinum</name>
    <name type="common">Chickpea</name>
    <name type="synonym">Garbanzo</name>
    <dbReference type="NCBI Taxonomy" id="3827"/>
    <lineage>
        <taxon>Eukaryota</taxon>
        <taxon>Viridiplantae</taxon>
        <taxon>Streptophyta</taxon>
        <taxon>Embryophyta</taxon>
        <taxon>Tracheophyta</taxon>
        <taxon>Spermatophyta</taxon>
        <taxon>Magnoliopsida</taxon>
        <taxon>eudicotyledons</taxon>
        <taxon>Gunneridae</taxon>
        <taxon>Pentapetalae</taxon>
        <taxon>rosids</taxon>
        <taxon>fabids</taxon>
        <taxon>Fabales</taxon>
        <taxon>Fabaceae</taxon>
        <taxon>Papilionoideae</taxon>
        <taxon>50 kb inversion clade</taxon>
        <taxon>NPAAA clade</taxon>
        <taxon>Hologalegina</taxon>
        <taxon>IRL clade</taxon>
        <taxon>Cicereae</taxon>
        <taxon>Cicer</taxon>
    </lineage>
</organism>
<proteinExistence type="predicted"/>
<feature type="region of interest" description="Disordered" evidence="1">
    <location>
        <begin position="1"/>
        <end position="21"/>
    </location>
</feature>
<evidence type="ECO:0000256" key="1">
    <source>
        <dbReference type="SAM" id="MobiDB-lite"/>
    </source>
</evidence>
<dbReference type="PANTHER" id="PTHR33443">
    <property type="entry name" value="ZGC:112980"/>
    <property type="match status" value="1"/>
</dbReference>
<dbReference type="OrthoDB" id="266020at2759"/>
<feature type="compositionally biased region" description="Basic residues" evidence="1">
    <location>
        <begin position="1"/>
        <end position="16"/>
    </location>
</feature>
<gene>
    <name evidence="3" type="primary">LOC101489967</name>
</gene>
<sequence>MTTARKLSRKRVRKTPVRSEPQEFESPIRAIACLKKIDDIKRFEETDDCFILGFDPTDTTPISFDLSSKPNNKDSDDLCVLGEKGKIALRDYPHSRHLCLKFPFKTTSRESYCDKCYCYVCDSAAPCKYWTLSRHCNAENIGSWNNQRKLRQRVR</sequence>
<dbReference type="eggNOG" id="ENOG502S1TM">
    <property type="taxonomic scope" value="Eukaryota"/>
</dbReference>
<evidence type="ECO:0000313" key="3">
    <source>
        <dbReference type="RefSeq" id="XP_004502770.1"/>
    </source>
</evidence>
<dbReference type="STRING" id="3827.A0A1S2YCC4"/>
<name>A0A1S2YCC4_CICAR</name>
<dbReference type="RefSeq" id="XP_004502770.1">
    <property type="nucleotide sequence ID" value="XM_004502713.3"/>
</dbReference>
<reference evidence="2" key="1">
    <citation type="journal article" date="2013" name="Nat. Biotechnol.">
        <title>Draft genome sequence of chickpea (Cicer arietinum) provides a resource for trait improvement.</title>
        <authorList>
            <person name="Varshney R.K."/>
            <person name="Song C."/>
            <person name="Saxena R.K."/>
            <person name="Azam S."/>
            <person name="Yu S."/>
            <person name="Sharpe A.G."/>
            <person name="Cannon S."/>
            <person name="Baek J."/>
            <person name="Rosen B.D."/>
            <person name="Tar'an B."/>
            <person name="Millan T."/>
            <person name="Zhang X."/>
            <person name="Ramsay L.D."/>
            <person name="Iwata A."/>
            <person name="Wang Y."/>
            <person name="Nelson W."/>
            <person name="Farmer A.D."/>
            <person name="Gaur P.M."/>
            <person name="Soderlund C."/>
            <person name="Penmetsa R.V."/>
            <person name="Xu C."/>
            <person name="Bharti A.K."/>
            <person name="He W."/>
            <person name="Winter P."/>
            <person name="Zhao S."/>
            <person name="Hane J.K."/>
            <person name="Carrasquilla-Garcia N."/>
            <person name="Condie J.A."/>
            <person name="Upadhyaya H.D."/>
            <person name="Luo M.C."/>
            <person name="Thudi M."/>
            <person name="Gowda C.L."/>
            <person name="Singh N.P."/>
            <person name="Lichtenzveig J."/>
            <person name="Gali K.K."/>
            <person name="Rubio J."/>
            <person name="Nadarajan N."/>
            <person name="Dolezel J."/>
            <person name="Bansal K.C."/>
            <person name="Xu X."/>
            <person name="Edwards D."/>
            <person name="Zhang G."/>
            <person name="Kahl G."/>
            <person name="Gil J."/>
            <person name="Singh K.B."/>
            <person name="Datta S.K."/>
            <person name="Jackson S.A."/>
            <person name="Wang J."/>
            <person name="Cook D.R."/>
        </authorList>
    </citation>
    <scope>NUCLEOTIDE SEQUENCE [LARGE SCALE GENOMIC DNA]</scope>
    <source>
        <strain evidence="2">cv. CDC Frontier</strain>
    </source>
</reference>
<reference evidence="3" key="2">
    <citation type="submission" date="2025-08" db="UniProtKB">
        <authorList>
            <consortium name="RefSeq"/>
        </authorList>
    </citation>
    <scope>IDENTIFICATION</scope>
    <source>
        <tissue evidence="3">Etiolated seedlings</tissue>
    </source>
</reference>
<keyword evidence="2" id="KW-1185">Reference proteome</keyword>
<dbReference type="Proteomes" id="UP000087171">
    <property type="component" value="Chromosome Ca5"/>
</dbReference>
<dbReference type="PaxDb" id="3827-XP_004502770.1"/>
<accession>A0A1S2YCC4</accession>
<dbReference type="GeneID" id="101489967"/>
<evidence type="ECO:0000313" key="2">
    <source>
        <dbReference type="Proteomes" id="UP000087171"/>
    </source>
</evidence>
<protein>
    <submittedName>
        <fullName evidence="3">Uncharacterized protein LOC101489967</fullName>
    </submittedName>
</protein>
<dbReference type="InterPro" id="IPR053234">
    <property type="entry name" value="RPM1_Interactor"/>
</dbReference>